<evidence type="ECO:0000256" key="3">
    <source>
        <dbReference type="ARBA" id="ARBA00022722"/>
    </source>
</evidence>
<dbReference type="InterPro" id="IPR043502">
    <property type="entry name" value="DNA/RNA_pol_sf"/>
</dbReference>
<protein>
    <recommendedName>
        <fullName evidence="7">Reverse transcriptase RNase H-like domain-containing protein</fullName>
    </recommendedName>
</protein>
<keyword evidence="3" id="KW-0540">Nuclease</keyword>
<keyword evidence="2" id="KW-0548">Nucleotidyltransferase</keyword>
<dbReference type="Proteomes" id="UP001159363">
    <property type="component" value="Chromosome 6"/>
</dbReference>
<evidence type="ECO:0000256" key="5">
    <source>
        <dbReference type="ARBA" id="ARBA00022801"/>
    </source>
</evidence>
<evidence type="ECO:0000259" key="7">
    <source>
        <dbReference type="Pfam" id="PF17917"/>
    </source>
</evidence>
<keyword evidence="1" id="KW-0808">Transferase</keyword>
<dbReference type="Gene3D" id="3.10.10.10">
    <property type="entry name" value="HIV Type 1 Reverse Transcriptase, subunit A, domain 1"/>
    <property type="match status" value="1"/>
</dbReference>
<keyword evidence="4" id="KW-0255">Endonuclease</keyword>
<keyword evidence="9" id="KW-1185">Reference proteome</keyword>
<keyword evidence="6" id="KW-0695">RNA-directed DNA polymerase</keyword>
<dbReference type="SUPFAM" id="SSF56672">
    <property type="entry name" value="DNA/RNA polymerases"/>
    <property type="match status" value="1"/>
</dbReference>
<dbReference type="InterPro" id="IPR050951">
    <property type="entry name" value="Retrovirus_Pol_polyprotein"/>
</dbReference>
<comment type="caution">
    <text evidence="8">The sequence shown here is derived from an EMBL/GenBank/DDBJ whole genome shotgun (WGS) entry which is preliminary data.</text>
</comment>
<evidence type="ECO:0000256" key="6">
    <source>
        <dbReference type="ARBA" id="ARBA00022918"/>
    </source>
</evidence>
<evidence type="ECO:0000256" key="1">
    <source>
        <dbReference type="ARBA" id="ARBA00022679"/>
    </source>
</evidence>
<dbReference type="InterPro" id="IPR043128">
    <property type="entry name" value="Rev_trsase/Diguanyl_cyclase"/>
</dbReference>
<dbReference type="InterPro" id="IPR041373">
    <property type="entry name" value="RT_RNaseH"/>
</dbReference>
<evidence type="ECO:0000313" key="8">
    <source>
        <dbReference type="EMBL" id="KAJ8879904.1"/>
    </source>
</evidence>
<name>A0ABQ9H6H8_9NEOP</name>
<dbReference type="Gene3D" id="3.30.70.270">
    <property type="match status" value="1"/>
</dbReference>
<gene>
    <name evidence="8" type="ORF">PR048_020524</name>
</gene>
<feature type="domain" description="Reverse transcriptase RNase H-like" evidence="7">
    <location>
        <begin position="158"/>
        <end position="239"/>
    </location>
</feature>
<organism evidence="8 9">
    <name type="scientific">Dryococelus australis</name>
    <dbReference type="NCBI Taxonomy" id="614101"/>
    <lineage>
        <taxon>Eukaryota</taxon>
        <taxon>Metazoa</taxon>
        <taxon>Ecdysozoa</taxon>
        <taxon>Arthropoda</taxon>
        <taxon>Hexapoda</taxon>
        <taxon>Insecta</taxon>
        <taxon>Pterygota</taxon>
        <taxon>Neoptera</taxon>
        <taxon>Polyneoptera</taxon>
        <taxon>Phasmatodea</taxon>
        <taxon>Verophasmatodea</taxon>
        <taxon>Anareolatae</taxon>
        <taxon>Phasmatidae</taxon>
        <taxon>Eurycanthinae</taxon>
        <taxon>Dryococelus</taxon>
    </lineage>
</organism>
<evidence type="ECO:0000313" key="9">
    <source>
        <dbReference type="Proteomes" id="UP001159363"/>
    </source>
</evidence>
<dbReference type="PANTHER" id="PTHR37984:SF5">
    <property type="entry name" value="PROTEIN NYNRIN-LIKE"/>
    <property type="match status" value="1"/>
</dbReference>
<sequence>MCKLGILIPVCQSERASPIVYVPKASGGVKICIDFRLTLKPVFKVDFHQLPKSYPHQRVALYSEIWKFFCTTVGYLSHTIDTQGVCPCSNKVRAIVEAKEPENVKELRSFTVMLNFFHKFIPPRASSIMAPLLELTMVMDTTCKSLLLSTQLLLLYNPKLYIVVTVDASALGVDATLSHVEKPVLSASSTLTPAQENYSRLDKEAQALVFAVKRFHRYLYRVPFILVSDCQPLKHILGPHIGIPTIAAARIQLLVICPADALSKLPLANQTIEECVQQLVPGDFPLSYEDVAGETKRDRLLQRVVEYTKNGWPTKVQDMHLSRYFKRRIWSCPLTRIVCS</sequence>
<reference evidence="8 9" key="1">
    <citation type="submission" date="2023-02" db="EMBL/GenBank/DDBJ databases">
        <title>LHISI_Scaffold_Assembly.</title>
        <authorList>
            <person name="Stuart O.P."/>
            <person name="Cleave R."/>
            <person name="Magrath M.J.L."/>
            <person name="Mikheyev A.S."/>
        </authorList>
    </citation>
    <scope>NUCLEOTIDE SEQUENCE [LARGE SCALE GENOMIC DNA]</scope>
    <source>
        <strain evidence="8">Daus_M_001</strain>
        <tissue evidence="8">Leg muscle</tissue>
    </source>
</reference>
<accession>A0ABQ9H6H8</accession>
<keyword evidence="5" id="KW-0378">Hydrolase</keyword>
<dbReference type="Pfam" id="PF17917">
    <property type="entry name" value="RT_RNaseH"/>
    <property type="match status" value="1"/>
</dbReference>
<proteinExistence type="predicted"/>
<evidence type="ECO:0000256" key="2">
    <source>
        <dbReference type="ARBA" id="ARBA00022695"/>
    </source>
</evidence>
<dbReference type="PANTHER" id="PTHR37984">
    <property type="entry name" value="PROTEIN CBG26694"/>
    <property type="match status" value="1"/>
</dbReference>
<evidence type="ECO:0000256" key="4">
    <source>
        <dbReference type="ARBA" id="ARBA00022759"/>
    </source>
</evidence>
<dbReference type="EMBL" id="JARBHB010000007">
    <property type="protein sequence ID" value="KAJ8879904.1"/>
    <property type="molecule type" value="Genomic_DNA"/>
</dbReference>